<dbReference type="PANTHER" id="PTHR45733">
    <property type="entry name" value="FORMIN-J"/>
    <property type="match status" value="1"/>
</dbReference>
<organism evidence="3 4">
    <name type="scientific">Artemisia annua</name>
    <name type="common">Sweet wormwood</name>
    <dbReference type="NCBI Taxonomy" id="35608"/>
    <lineage>
        <taxon>Eukaryota</taxon>
        <taxon>Viridiplantae</taxon>
        <taxon>Streptophyta</taxon>
        <taxon>Embryophyta</taxon>
        <taxon>Tracheophyta</taxon>
        <taxon>Spermatophyta</taxon>
        <taxon>Magnoliopsida</taxon>
        <taxon>eudicotyledons</taxon>
        <taxon>Gunneridae</taxon>
        <taxon>Pentapetalae</taxon>
        <taxon>asterids</taxon>
        <taxon>campanulids</taxon>
        <taxon>Asterales</taxon>
        <taxon>Asteraceae</taxon>
        <taxon>Asteroideae</taxon>
        <taxon>Anthemideae</taxon>
        <taxon>Artemisiinae</taxon>
        <taxon>Artemisia</taxon>
    </lineage>
</organism>
<evidence type="ECO:0000313" key="3">
    <source>
        <dbReference type="EMBL" id="PWA41574.1"/>
    </source>
</evidence>
<evidence type="ECO:0000259" key="2">
    <source>
        <dbReference type="PROSITE" id="PS51444"/>
    </source>
</evidence>
<dbReference type="Pfam" id="PF02181">
    <property type="entry name" value="FH2"/>
    <property type="match status" value="1"/>
</dbReference>
<dbReference type="PANTHER" id="PTHR45733:SF16">
    <property type="entry name" value="FORMIN-LIKE PROTEIN"/>
    <property type="match status" value="1"/>
</dbReference>
<proteinExistence type="inferred from homology"/>
<feature type="domain" description="FH2" evidence="2">
    <location>
        <begin position="1"/>
        <end position="196"/>
    </location>
</feature>
<comment type="similarity">
    <text evidence="1">Belongs to the formin-like family. Class-II subfamily.</text>
</comment>
<dbReference type="InterPro" id="IPR015425">
    <property type="entry name" value="FH2_Formin"/>
</dbReference>
<dbReference type="SUPFAM" id="SSF101447">
    <property type="entry name" value="Formin homology 2 domain (FH2 domain)"/>
    <property type="match status" value="1"/>
</dbReference>
<dbReference type="STRING" id="35608.A0A2U1KXZ1"/>
<dbReference type="EMBL" id="PKPP01012987">
    <property type="protein sequence ID" value="PWA41574.1"/>
    <property type="molecule type" value="Genomic_DNA"/>
</dbReference>
<dbReference type="InterPro" id="IPR051144">
    <property type="entry name" value="Formin_homology_domain"/>
</dbReference>
<name>A0A2U1KXZ1_ARTAN</name>
<dbReference type="Gene3D" id="1.20.58.2220">
    <property type="entry name" value="Formin, FH2 domain"/>
    <property type="match status" value="1"/>
</dbReference>
<dbReference type="PROSITE" id="PS51444">
    <property type="entry name" value="FH2"/>
    <property type="match status" value="1"/>
</dbReference>
<comment type="caution">
    <text evidence="3">The sequence shown here is derived from an EMBL/GenBank/DDBJ whole genome shotgun (WGS) entry which is preliminary data.</text>
</comment>
<dbReference type="InterPro" id="IPR042201">
    <property type="entry name" value="FH2_Formin_sf"/>
</dbReference>
<dbReference type="OrthoDB" id="1668162at2759"/>
<keyword evidence="4" id="KW-1185">Reference proteome</keyword>
<dbReference type="AlphaFoldDB" id="A0A2U1KXZ1"/>
<sequence>MQTLLCLGNALNQGTARGGAVGFRLDTLLKLTETRARNSRMTLMHYLCKVLADKLPEVLDCSKDLGSLEPPSKMQLKLLVEKMQVITGGFCRVTEEKRFAKKEGRVSNKNIWKGLKKFLCSADNEVKSLISLYNTLGKIVGALAQYFGEDPANCTYEQIILTFLEFARMFNQAIEENTKQLEAEKKVETKFQLFISL</sequence>
<evidence type="ECO:0000313" key="4">
    <source>
        <dbReference type="Proteomes" id="UP000245207"/>
    </source>
</evidence>
<protein>
    <submittedName>
        <fullName evidence="3">Formin, FH2 domain-containing protein</fullName>
    </submittedName>
</protein>
<evidence type="ECO:0000256" key="1">
    <source>
        <dbReference type="ARBA" id="ARBA00006468"/>
    </source>
</evidence>
<reference evidence="3 4" key="1">
    <citation type="journal article" date="2018" name="Mol. Plant">
        <title>The genome of Artemisia annua provides insight into the evolution of Asteraceae family and artemisinin biosynthesis.</title>
        <authorList>
            <person name="Shen Q."/>
            <person name="Zhang L."/>
            <person name="Liao Z."/>
            <person name="Wang S."/>
            <person name="Yan T."/>
            <person name="Shi P."/>
            <person name="Liu M."/>
            <person name="Fu X."/>
            <person name="Pan Q."/>
            <person name="Wang Y."/>
            <person name="Lv Z."/>
            <person name="Lu X."/>
            <person name="Zhang F."/>
            <person name="Jiang W."/>
            <person name="Ma Y."/>
            <person name="Chen M."/>
            <person name="Hao X."/>
            <person name="Li L."/>
            <person name="Tang Y."/>
            <person name="Lv G."/>
            <person name="Zhou Y."/>
            <person name="Sun X."/>
            <person name="Brodelius P.E."/>
            <person name="Rose J.K.C."/>
            <person name="Tang K."/>
        </authorList>
    </citation>
    <scope>NUCLEOTIDE SEQUENCE [LARGE SCALE GENOMIC DNA]</scope>
    <source>
        <strain evidence="4">cv. Huhao1</strain>
        <tissue evidence="3">Leaf</tissue>
    </source>
</reference>
<accession>A0A2U1KXZ1</accession>
<gene>
    <name evidence="3" type="ORF">CTI12_AA552060</name>
</gene>
<dbReference type="Proteomes" id="UP000245207">
    <property type="component" value="Unassembled WGS sequence"/>
</dbReference>